<dbReference type="GO" id="GO:0015940">
    <property type="term" value="P:pantothenate biosynthetic process"/>
    <property type="evidence" value="ECO:0007669"/>
    <property type="project" value="InterPro"/>
</dbReference>
<evidence type="ECO:0000259" key="4">
    <source>
        <dbReference type="Pfam" id="PF02558"/>
    </source>
</evidence>
<dbReference type="AlphaFoldDB" id="A0A167C5M4"/>
<dbReference type="GO" id="GO:0008677">
    <property type="term" value="F:2-dehydropantoate 2-reductase activity"/>
    <property type="evidence" value="ECO:0007669"/>
    <property type="project" value="InterPro"/>
</dbReference>
<evidence type="ECO:0000313" key="7">
    <source>
        <dbReference type="Proteomes" id="UP000189580"/>
    </source>
</evidence>
<dbReference type="RefSeq" id="XP_018733723.1">
    <property type="nucleotide sequence ID" value="XM_018881099.1"/>
</dbReference>
<evidence type="ECO:0000256" key="3">
    <source>
        <dbReference type="ARBA" id="ARBA00023002"/>
    </source>
</evidence>
<name>A0A167C5M4_9ASCO</name>
<evidence type="ECO:0008006" key="8">
    <source>
        <dbReference type="Google" id="ProtNLM"/>
    </source>
</evidence>
<protein>
    <recommendedName>
        <fullName evidence="8">2-dehydropantoate 2-reductase</fullName>
    </recommendedName>
</protein>
<dbReference type="InterPro" id="IPR003710">
    <property type="entry name" value="ApbA"/>
</dbReference>
<dbReference type="Proteomes" id="UP000189580">
    <property type="component" value="Chromosome c"/>
</dbReference>
<dbReference type="InterPro" id="IPR051402">
    <property type="entry name" value="KPR-Related"/>
</dbReference>
<evidence type="ECO:0000259" key="5">
    <source>
        <dbReference type="Pfam" id="PF08546"/>
    </source>
</evidence>
<keyword evidence="7" id="KW-1185">Reference proteome</keyword>
<feature type="domain" description="Ketopantoate reductase N-terminal" evidence="4">
    <location>
        <begin position="9"/>
        <end position="165"/>
    </location>
</feature>
<dbReference type="Pfam" id="PF02558">
    <property type="entry name" value="ApbA"/>
    <property type="match status" value="1"/>
</dbReference>
<dbReference type="GeneID" id="30036138"/>
<dbReference type="InterPro" id="IPR013328">
    <property type="entry name" value="6PGD_dom2"/>
</dbReference>
<sequence>MVDTTKVQVLLVGSGGVGTIASLALEQSHQVEVTSVIRSDYDIVVEKGFTIESIDYGNLTGWRPTRVVKTVQEAVNVANGRPYDYIVVCTKVLPEIFKTEDLIRPAVQDAKTIIVLIQNGIDIEKSVSEAFPANVVLSGVSMIGSTNYGGKIVQFEHDKLGVGYYSSETTDSKHSKDQLEAEAKKFVDLYSVACKNCTYYPDLKRARWRKLVYNSTINTICALTQVDTGRAYLSQLDHALIYPAMAEIITIAETALGEPLDKGIDKIMLESDDGFYYKPSMQVDVDKGNPIEVEAILGNPLRTAKELNIKTPVLTVVYNLLRALQFRLMESRGYITVPENPSRKVSAPLLEPTTLPIEP</sequence>
<dbReference type="SUPFAM" id="SSF48179">
    <property type="entry name" value="6-phosphogluconate dehydrogenase C-terminal domain-like"/>
    <property type="match status" value="1"/>
</dbReference>
<dbReference type="NCBIfam" id="TIGR00745">
    <property type="entry name" value="apbA_panE"/>
    <property type="match status" value="1"/>
</dbReference>
<proteinExistence type="inferred from homology"/>
<comment type="similarity">
    <text evidence="1">Belongs to the ketopantoate reductase family.</text>
</comment>
<dbReference type="GO" id="GO:0005737">
    <property type="term" value="C:cytoplasm"/>
    <property type="evidence" value="ECO:0007669"/>
    <property type="project" value="TreeGrafter"/>
</dbReference>
<feature type="domain" description="Ketopantoate reductase C-terminal" evidence="5">
    <location>
        <begin position="202"/>
        <end position="325"/>
    </location>
</feature>
<organism evidence="6 7">
    <name type="scientific">Sugiyamaella lignohabitans</name>
    <dbReference type="NCBI Taxonomy" id="796027"/>
    <lineage>
        <taxon>Eukaryota</taxon>
        <taxon>Fungi</taxon>
        <taxon>Dikarya</taxon>
        <taxon>Ascomycota</taxon>
        <taxon>Saccharomycotina</taxon>
        <taxon>Dipodascomycetes</taxon>
        <taxon>Dipodascales</taxon>
        <taxon>Trichomonascaceae</taxon>
        <taxon>Sugiyamaella</taxon>
    </lineage>
</organism>
<dbReference type="EMBL" id="CP014500">
    <property type="protein sequence ID" value="ANB11246.1"/>
    <property type="molecule type" value="Genomic_DNA"/>
</dbReference>
<evidence type="ECO:0000256" key="1">
    <source>
        <dbReference type="ARBA" id="ARBA00007870"/>
    </source>
</evidence>
<dbReference type="SUPFAM" id="SSF51735">
    <property type="entry name" value="NAD(P)-binding Rossmann-fold domains"/>
    <property type="match status" value="1"/>
</dbReference>
<dbReference type="Gene3D" id="3.40.50.720">
    <property type="entry name" value="NAD(P)-binding Rossmann-like Domain"/>
    <property type="match status" value="1"/>
</dbReference>
<dbReference type="OrthoDB" id="3609at2759"/>
<reference evidence="6 7" key="1">
    <citation type="submission" date="2016-02" db="EMBL/GenBank/DDBJ databases">
        <title>Complete genome sequence and transcriptome regulation of the pentose utilising yeast Sugiyamaella lignohabitans.</title>
        <authorList>
            <person name="Bellasio M."/>
            <person name="Peymann A."/>
            <person name="Valli M."/>
            <person name="Sipitzky M."/>
            <person name="Graf A."/>
            <person name="Sauer M."/>
            <person name="Marx H."/>
            <person name="Mattanovich D."/>
        </authorList>
    </citation>
    <scope>NUCLEOTIDE SEQUENCE [LARGE SCALE GENOMIC DNA]</scope>
    <source>
        <strain evidence="6 7">CBS 10342</strain>
    </source>
</reference>
<keyword evidence="3" id="KW-0560">Oxidoreductase</keyword>
<dbReference type="KEGG" id="slb:AWJ20_4049"/>
<dbReference type="Gene3D" id="1.10.1040.10">
    <property type="entry name" value="N-(1-d-carboxylethyl)-l-norvaline Dehydrogenase, domain 2"/>
    <property type="match status" value="1"/>
</dbReference>
<accession>A0A167C5M4</accession>
<dbReference type="InterPro" id="IPR008927">
    <property type="entry name" value="6-PGluconate_DH-like_C_sf"/>
</dbReference>
<evidence type="ECO:0000256" key="2">
    <source>
        <dbReference type="ARBA" id="ARBA00022857"/>
    </source>
</evidence>
<dbReference type="FunFam" id="1.10.1040.10:FF:000017">
    <property type="entry name" value="2-dehydropantoate 2-reductase"/>
    <property type="match status" value="1"/>
</dbReference>
<evidence type="ECO:0000313" key="6">
    <source>
        <dbReference type="EMBL" id="ANB11246.1"/>
    </source>
</evidence>
<dbReference type="InterPro" id="IPR036291">
    <property type="entry name" value="NAD(P)-bd_dom_sf"/>
</dbReference>
<keyword evidence="2" id="KW-0521">NADP</keyword>
<dbReference type="InterPro" id="IPR013752">
    <property type="entry name" value="KPA_reductase"/>
</dbReference>
<gene>
    <name evidence="6" type="ORF">AWJ20_4049</name>
</gene>
<dbReference type="PANTHER" id="PTHR21708:SF30">
    <property type="entry name" value="2-DEHYDROPANTOATE 2-REDUCTASE-RELATED"/>
    <property type="match status" value="1"/>
</dbReference>
<dbReference type="InterPro" id="IPR013332">
    <property type="entry name" value="KPR_N"/>
</dbReference>
<dbReference type="PANTHER" id="PTHR21708">
    <property type="entry name" value="PROBABLE 2-DEHYDROPANTOATE 2-REDUCTASE"/>
    <property type="match status" value="1"/>
</dbReference>
<dbReference type="Pfam" id="PF08546">
    <property type="entry name" value="ApbA_C"/>
    <property type="match status" value="1"/>
</dbReference>